<protein>
    <submittedName>
        <fullName evidence="2">Uncharacterized protein</fullName>
    </submittedName>
</protein>
<evidence type="ECO:0000313" key="3">
    <source>
        <dbReference type="Proteomes" id="UP000250275"/>
    </source>
</evidence>
<reference evidence="2 3" key="1">
    <citation type="submission" date="2015-07" db="EMBL/GenBank/DDBJ databases">
        <title>The genome of Eufriesea mexicana.</title>
        <authorList>
            <person name="Pan H."/>
            <person name="Kapheim K."/>
        </authorList>
    </citation>
    <scope>NUCLEOTIDE SEQUENCE [LARGE SCALE GENOMIC DNA]</scope>
    <source>
        <strain evidence="2">0111107269</strain>
        <tissue evidence="2">Whole body</tissue>
    </source>
</reference>
<keyword evidence="3" id="KW-1185">Reference proteome</keyword>
<evidence type="ECO:0000313" key="2">
    <source>
        <dbReference type="EMBL" id="OAD53223.1"/>
    </source>
</evidence>
<dbReference type="AlphaFoldDB" id="A0A310SD36"/>
<gene>
    <name evidence="2" type="ORF">WN48_10642</name>
</gene>
<accession>A0A310SD36</accession>
<evidence type="ECO:0000256" key="1">
    <source>
        <dbReference type="SAM" id="MobiDB-lite"/>
    </source>
</evidence>
<proteinExistence type="predicted"/>
<sequence>MEHKRSKQHRVYSAAEISEARHDDRDLTECVWAEQRVGSAMAEGGGRNEPQLRKMRTAN</sequence>
<feature type="region of interest" description="Disordered" evidence="1">
    <location>
        <begin position="1"/>
        <end position="25"/>
    </location>
</feature>
<organism evidence="2 3">
    <name type="scientific">Eufriesea mexicana</name>
    <dbReference type="NCBI Taxonomy" id="516756"/>
    <lineage>
        <taxon>Eukaryota</taxon>
        <taxon>Metazoa</taxon>
        <taxon>Ecdysozoa</taxon>
        <taxon>Arthropoda</taxon>
        <taxon>Hexapoda</taxon>
        <taxon>Insecta</taxon>
        <taxon>Pterygota</taxon>
        <taxon>Neoptera</taxon>
        <taxon>Endopterygota</taxon>
        <taxon>Hymenoptera</taxon>
        <taxon>Apocrita</taxon>
        <taxon>Aculeata</taxon>
        <taxon>Apoidea</taxon>
        <taxon>Anthophila</taxon>
        <taxon>Apidae</taxon>
        <taxon>Eufriesea</taxon>
    </lineage>
</organism>
<name>A0A310SD36_9HYME</name>
<dbReference type="Proteomes" id="UP000250275">
    <property type="component" value="Unassembled WGS sequence"/>
</dbReference>
<dbReference type="EMBL" id="KQ768090">
    <property type="protein sequence ID" value="OAD53223.1"/>
    <property type="molecule type" value="Genomic_DNA"/>
</dbReference>
<feature type="compositionally biased region" description="Basic residues" evidence="1">
    <location>
        <begin position="1"/>
        <end position="10"/>
    </location>
</feature>